<sequence>MKLQVRSPKHDREVIEIPIKAAELSSLFNGTIASPKGDEYPIKNNIIDLLPEEKSYSMAQSTNHWKLTASVYEDLWRKRSLSLLTGDEFPIEKEQELLADWINPKPGKWYLDVGCSTALYARTLKKREPKSHHVAVDFSKVMLEEARLKAEAEQMDLFLIRADGRDLPFFAGTFDGLSMGGTLNELTDELKVLYECRRVLKSDGVFFMMHLVKAASWYWRLFQDSAEWGGLQFWSVEESNELFRRAGFKVEEQFTKGIVCFSKLRPI</sequence>
<evidence type="ECO:0000313" key="2">
    <source>
        <dbReference type="EMBL" id="PKD43485.1"/>
    </source>
</evidence>
<dbReference type="PANTHER" id="PTHR43591">
    <property type="entry name" value="METHYLTRANSFERASE"/>
    <property type="match status" value="1"/>
</dbReference>
<reference evidence="2 3" key="1">
    <citation type="submission" date="2017-11" db="EMBL/GenBank/DDBJ databases">
        <title>Rhodohalobacter 15182 sp. nov., isolated from a salt lake.</title>
        <authorList>
            <person name="Han S."/>
        </authorList>
    </citation>
    <scope>NUCLEOTIDE SEQUENCE [LARGE SCALE GENOMIC DNA]</scope>
    <source>
        <strain evidence="2 3">15182</strain>
    </source>
</reference>
<evidence type="ECO:0000313" key="3">
    <source>
        <dbReference type="Proteomes" id="UP000233398"/>
    </source>
</evidence>
<dbReference type="GO" id="GO:0008757">
    <property type="term" value="F:S-adenosylmethionine-dependent methyltransferase activity"/>
    <property type="evidence" value="ECO:0007669"/>
    <property type="project" value="InterPro"/>
</dbReference>
<name>A0A2N0VH12_9BACT</name>
<dbReference type="SUPFAM" id="SSF53335">
    <property type="entry name" value="S-adenosyl-L-methionine-dependent methyltransferases"/>
    <property type="match status" value="1"/>
</dbReference>
<dbReference type="RefSeq" id="WP_101073026.1">
    <property type="nucleotide sequence ID" value="NZ_PISP01000002.1"/>
</dbReference>
<dbReference type="GO" id="GO:0032259">
    <property type="term" value="P:methylation"/>
    <property type="evidence" value="ECO:0007669"/>
    <property type="project" value="UniProtKB-KW"/>
</dbReference>
<dbReference type="InterPro" id="IPR013216">
    <property type="entry name" value="Methyltransf_11"/>
</dbReference>
<dbReference type="OrthoDB" id="9808140at2"/>
<dbReference type="EMBL" id="PISP01000002">
    <property type="protein sequence ID" value="PKD43485.1"/>
    <property type="molecule type" value="Genomic_DNA"/>
</dbReference>
<feature type="domain" description="Methyltransferase type 11" evidence="1">
    <location>
        <begin position="111"/>
        <end position="207"/>
    </location>
</feature>
<keyword evidence="2" id="KW-0489">Methyltransferase</keyword>
<protein>
    <submittedName>
        <fullName evidence="2">Class I SAM-dependent methyltransferase</fullName>
    </submittedName>
</protein>
<dbReference type="CDD" id="cd02440">
    <property type="entry name" value="AdoMet_MTases"/>
    <property type="match status" value="1"/>
</dbReference>
<gene>
    <name evidence="2" type="ORF">CWD77_07895</name>
</gene>
<dbReference type="Gene3D" id="3.40.50.150">
    <property type="entry name" value="Vaccinia Virus protein VP39"/>
    <property type="match status" value="1"/>
</dbReference>
<dbReference type="Proteomes" id="UP000233398">
    <property type="component" value="Unassembled WGS sequence"/>
</dbReference>
<dbReference type="AlphaFoldDB" id="A0A2N0VH12"/>
<dbReference type="InterPro" id="IPR029063">
    <property type="entry name" value="SAM-dependent_MTases_sf"/>
</dbReference>
<keyword evidence="2" id="KW-0808">Transferase</keyword>
<accession>A0A2N0VH12</accession>
<comment type="caution">
    <text evidence="2">The sequence shown here is derived from an EMBL/GenBank/DDBJ whole genome shotgun (WGS) entry which is preliminary data.</text>
</comment>
<proteinExistence type="predicted"/>
<dbReference type="Pfam" id="PF08241">
    <property type="entry name" value="Methyltransf_11"/>
    <property type="match status" value="1"/>
</dbReference>
<evidence type="ECO:0000259" key="1">
    <source>
        <dbReference type="Pfam" id="PF08241"/>
    </source>
</evidence>
<keyword evidence="3" id="KW-1185">Reference proteome</keyword>
<organism evidence="2 3">
    <name type="scientific">Rhodohalobacter barkolensis</name>
    <dbReference type="NCBI Taxonomy" id="2053187"/>
    <lineage>
        <taxon>Bacteria</taxon>
        <taxon>Pseudomonadati</taxon>
        <taxon>Balneolota</taxon>
        <taxon>Balneolia</taxon>
        <taxon>Balneolales</taxon>
        <taxon>Balneolaceae</taxon>
        <taxon>Rhodohalobacter</taxon>
    </lineage>
</organism>